<gene>
    <name evidence="1" type="primary">Acey_s0025.g1162</name>
    <name evidence="1" type="ORF">Y032_0025g1162</name>
</gene>
<evidence type="ECO:0000313" key="2">
    <source>
        <dbReference type="Proteomes" id="UP000024635"/>
    </source>
</evidence>
<dbReference type="EMBL" id="JARK01001361">
    <property type="protein sequence ID" value="EYC19082.1"/>
    <property type="molecule type" value="Genomic_DNA"/>
</dbReference>
<organism evidence="1 2">
    <name type="scientific">Ancylostoma ceylanicum</name>
    <dbReference type="NCBI Taxonomy" id="53326"/>
    <lineage>
        <taxon>Eukaryota</taxon>
        <taxon>Metazoa</taxon>
        <taxon>Ecdysozoa</taxon>
        <taxon>Nematoda</taxon>
        <taxon>Chromadorea</taxon>
        <taxon>Rhabditida</taxon>
        <taxon>Rhabditina</taxon>
        <taxon>Rhabditomorpha</taxon>
        <taxon>Strongyloidea</taxon>
        <taxon>Ancylostomatidae</taxon>
        <taxon>Ancylostomatinae</taxon>
        <taxon>Ancylostoma</taxon>
    </lineage>
</organism>
<name>A0A016UWG8_9BILA</name>
<dbReference type="Proteomes" id="UP000024635">
    <property type="component" value="Unassembled WGS sequence"/>
</dbReference>
<evidence type="ECO:0000313" key="1">
    <source>
        <dbReference type="EMBL" id="EYC19082.1"/>
    </source>
</evidence>
<dbReference type="AlphaFoldDB" id="A0A016UWG8"/>
<accession>A0A016UWG8</accession>
<comment type="caution">
    <text evidence="1">The sequence shown here is derived from an EMBL/GenBank/DDBJ whole genome shotgun (WGS) entry which is preliminary data.</text>
</comment>
<keyword evidence="2" id="KW-1185">Reference proteome</keyword>
<sequence>MKCPAQHHPTKCRHAPEIKQTPHCCKNRSCVHQSNSAINSEERRAKLRKVSRSAFLLFDVLIRSSILNAINNQRRYRC</sequence>
<proteinExistence type="predicted"/>
<reference evidence="2" key="1">
    <citation type="journal article" date="2015" name="Nat. Genet.">
        <title>The genome and transcriptome of the zoonotic hookworm Ancylostoma ceylanicum identify infection-specific gene families.</title>
        <authorList>
            <person name="Schwarz E.M."/>
            <person name="Hu Y."/>
            <person name="Antoshechkin I."/>
            <person name="Miller M.M."/>
            <person name="Sternberg P.W."/>
            <person name="Aroian R.V."/>
        </authorList>
    </citation>
    <scope>NUCLEOTIDE SEQUENCE</scope>
    <source>
        <strain evidence="2">HY135</strain>
    </source>
</reference>
<protein>
    <submittedName>
        <fullName evidence="1">Uncharacterized protein</fullName>
    </submittedName>
</protein>